<dbReference type="PRINTS" id="PR00039">
    <property type="entry name" value="HTHLYSR"/>
</dbReference>
<dbReference type="Gene3D" id="3.40.190.10">
    <property type="entry name" value="Periplasmic binding protein-like II"/>
    <property type="match status" value="2"/>
</dbReference>
<reference evidence="6 7" key="1">
    <citation type="submission" date="2008-03" db="EMBL/GenBank/DDBJ databases">
        <title>Sequencing of the draft genome and assembly of Burkholderia graminis C4D1M.</title>
        <authorList>
            <consortium name="US DOE Joint Genome Institute (JGI-PGF)"/>
            <person name="Copeland A."/>
            <person name="Lucas S."/>
            <person name="Lapidus A."/>
            <person name="Glavina del Rio T."/>
            <person name="Dalin E."/>
            <person name="Tice H."/>
            <person name="Bruce D."/>
            <person name="Goodwin L."/>
            <person name="Pitluck S."/>
            <person name="Larimer F."/>
            <person name="Land M.L."/>
            <person name="Hauser L."/>
            <person name="Tiedje J."/>
            <person name="Richardson P."/>
        </authorList>
    </citation>
    <scope>NUCLEOTIDE SEQUENCE [LARGE SCALE GENOMIC DNA]</scope>
    <source>
        <strain evidence="7">ATCC 700544 / DSM 17151 / LMG 18924 / NCIMB 13744 / C4D1M</strain>
    </source>
</reference>
<evidence type="ECO:0000259" key="5">
    <source>
        <dbReference type="PROSITE" id="PS50931"/>
    </source>
</evidence>
<evidence type="ECO:0000256" key="4">
    <source>
        <dbReference type="ARBA" id="ARBA00023163"/>
    </source>
</evidence>
<dbReference type="InterPro" id="IPR036388">
    <property type="entry name" value="WH-like_DNA-bd_sf"/>
</dbReference>
<evidence type="ECO:0000256" key="2">
    <source>
        <dbReference type="ARBA" id="ARBA00023015"/>
    </source>
</evidence>
<dbReference type="InterPro" id="IPR005119">
    <property type="entry name" value="LysR_subst-bd"/>
</dbReference>
<dbReference type="RefSeq" id="WP_006051545.1">
    <property type="nucleotide sequence ID" value="NZ_ABLD01000019.1"/>
</dbReference>
<evidence type="ECO:0000313" key="6">
    <source>
        <dbReference type="EMBL" id="EDT08292.1"/>
    </source>
</evidence>
<evidence type="ECO:0000256" key="3">
    <source>
        <dbReference type="ARBA" id="ARBA00023125"/>
    </source>
</evidence>
<dbReference type="GO" id="GO:0003700">
    <property type="term" value="F:DNA-binding transcription factor activity"/>
    <property type="evidence" value="ECO:0007669"/>
    <property type="project" value="InterPro"/>
</dbReference>
<dbReference type="Pfam" id="PF00126">
    <property type="entry name" value="HTH_1"/>
    <property type="match status" value="1"/>
</dbReference>
<dbReference type="Gene3D" id="1.10.10.10">
    <property type="entry name" value="Winged helix-like DNA-binding domain superfamily/Winged helix DNA-binding domain"/>
    <property type="match status" value="1"/>
</dbReference>
<organism evidence="6 7">
    <name type="scientific">Paraburkholderia graminis (strain ATCC 700544 / DSM 17151 / LMG 18924 / NCIMB 13744 / C4D1M)</name>
    <dbReference type="NCBI Taxonomy" id="396598"/>
    <lineage>
        <taxon>Bacteria</taxon>
        <taxon>Pseudomonadati</taxon>
        <taxon>Pseudomonadota</taxon>
        <taxon>Betaproteobacteria</taxon>
        <taxon>Burkholderiales</taxon>
        <taxon>Burkholderiaceae</taxon>
        <taxon>Paraburkholderia</taxon>
    </lineage>
</organism>
<dbReference type="AlphaFoldDB" id="B1G6L3"/>
<dbReference type="PROSITE" id="PS50931">
    <property type="entry name" value="HTH_LYSR"/>
    <property type="match status" value="1"/>
</dbReference>
<dbReference type="PANTHER" id="PTHR30537:SF26">
    <property type="entry name" value="GLYCINE CLEAVAGE SYSTEM TRANSCRIPTIONAL ACTIVATOR"/>
    <property type="match status" value="1"/>
</dbReference>
<keyword evidence="3" id="KW-0238">DNA-binding</keyword>
<keyword evidence="2" id="KW-0805">Transcription regulation</keyword>
<gene>
    <name evidence="6" type="ORF">BgramDRAFT_4974</name>
</gene>
<dbReference type="InterPro" id="IPR036390">
    <property type="entry name" value="WH_DNA-bd_sf"/>
</dbReference>
<dbReference type="CDD" id="cd08432">
    <property type="entry name" value="PBP2_GcdR_TrpI_HvrB_AmpR_like"/>
    <property type="match status" value="1"/>
</dbReference>
<sequence>MPRPHLPLSALRAFEAAFRQRGYSRAADELGLSHGAVSHHIKSLEQSLGVKLFRRDGHVMVPTEAGQRLALHVSEGMSRLAQGIEEVRARKLRSRIVTVSVLPAFAARWLIPRLASLHQSNPDIEVNIRASALLADFSHEGVDVGLRYGPGKWDGLTAELLYTEDIFPVCSPQFLEKNNLKEPRDLLKVTLLRDQRIPWSVWFRHVGMNDDVPIAAGSTYGDAGLLLHAAAAGHGVALARSALADNDLSAGLLVRPFPEKLAADFAYYLVYPSDRSLREPAAAFRQWLFMQLGRAHRRQDHRASFPSKEDRGL</sequence>
<keyword evidence="7" id="KW-1185">Reference proteome</keyword>
<evidence type="ECO:0000256" key="1">
    <source>
        <dbReference type="ARBA" id="ARBA00009437"/>
    </source>
</evidence>
<protein>
    <submittedName>
        <fullName evidence="6">Transcriptional regulator, LysR family</fullName>
    </submittedName>
</protein>
<dbReference type="EMBL" id="ABLD01000019">
    <property type="protein sequence ID" value="EDT08292.1"/>
    <property type="molecule type" value="Genomic_DNA"/>
</dbReference>
<keyword evidence="4" id="KW-0804">Transcription</keyword>
<evidence type="ECO:0000313" key="7">
    <source>
        <dbReference type="Proteomes" id="UP000005045"/>
    </source>
</evidence>
<dbReference type="Pfam" id="PF03466">
    <property type="entry name" value="LysR_substrate"/>
    <property type="match status" value="1"/>
</dbReference>
<dbReference type="GO" id="GO:0043565">
    <property type="term" value="F:sequence-specific DNA binding"/>
    <property type="evidence" value="ECO:0007669"/>
    <property type="project" value="TreeGrafter"/>
</dbReference>
<dbReference type="SUPFAM" id="SSF46785">
    <property type="entry name" value="Winged helix' DNA-binding domain"/>
    <property type="match status" value="1"/>
</dbReference>
<dbReference type="GO" id="GO:0006351">
    <property type="term" value="P:DNA-templated transcription"/>
    <property type="evidence" value="ECO:0007669"/>
    <property type="project" value="TreeGrafter"/>
</dbReference>
<comment type="caution">
    <text evidence="6">The sequence shown here is derived from an EMBL/GenBank/DDBJ whole genome shotgun (WGS) entry which is preliminary data.</text>
</comment>
<dbReference type="InterPro" id="IPR000847">
    <property type="entry name" value="LysR_HTH_N"/>
</dbReference>
<dbReference type="InterPro" id="IPR058163">
    <property type="entry name" value="LysR-type_TF_proteobact-type"/>
</dbReference>
<dbReference type="NCBIfam" id="NF008352">
    <property type="entry name" value="PRK11139.1"/>
    <property type="match status" value="1"/>
</dbReference>
<feature type="domain" description="HTH lysR-type" evidence="5">
    <location>
        <begin position="6"/>
        <end position="63"/>
    </location>
</feature>
<proteinExistence type="inferred from homology"/>
<dbReference type="Proteomes" id="UP000005045">
    <property type="component" value="Unassembled WGS sequence"/>
</dbReference>
<dbReference type="OrthoDB" id="5526340at2"/>
<name>B1G6L3_PARG4</name>
<dbReference type="PANTHER" id="PTHR30537">
    <property type="entry name" value="HTH-TYPE TRANSCRIPTIONAL REGULATOR"/>
    <property type="match status" value="1"/>
</dbReference>
<dbReference type="SUPFAM" id="SSF53850">
    <property type="entry name" value="Periplasmic binding protein-like II"/>
    <property type="match status" value="1"/>
</dbReference>
<accession>B1G6L3</accession>
<comment type="similarity">
    <text evidence="1">Belongs to the LysR transcriptional regulatory family.</text>
</comment>